<organism evidence="2 3">
    <name type="scientific">Sphingomonas caseinilyticus</name>
    <dbReference type="NCBI Taxonomy" id="2908205"/>
    <lineage>
        <taxon>Bacteria</taxon>
        <taxon>Pseudomonadati</taxon>
        <taxon>Pseudomonadota</taxon>
        <taxon>Alphaproteobacteria</taxon>
        <taxon>Sphingomonadales</taxon>
        <taxon>Sphingomonadaceae</taxon>
        <taxon>Sphingomonas</taxon>
    </lineage>
</organism>
<dbReference type="RefSeq" id="WP_249904676.1">
    <property type="nucleotide sequence ID" value="NZ_JAMGBA010000002.1"/>
</dbReference>
<dbReference type="SUPFAM" id="SSF51735">
    <property type="entry name" value="NAD(P)-binding Rossmann-fold domains"/>
    <property type="match status" value="1"/>
</dbReference>
<dbReference type="Gene3D" id="3.40.50.720">
    <property type="entry name" value="NAD(P)-binding Rossmann-like Domain"/>
    <property type="match status" value="1"/>
</dbReference>
<keyword evidence="3" id="KW-1185">Reference proteome</keyword>
<gene>
    <name evidence="2" type="ORF">LZ496_10745</name>
</gene>
<dbReference type="InterPro" id="IPR016040">
    <property type="entry name" value="NAD(P)-bd_dom"/>
</dbReference>
<dbReference type="PANTHER" id="PTHR12126">
    <property type="entry name" value="NADH-UBIQUINONE OXIDOREDUCTASE 39 KDA SUBUNIT-RELATED"/>
    <property type="match status" value="1"/>
</dbReference>
<evidence type="ECO:0000259" key="1">
    <source>
        <dbReference type="Pfam" id="PF13460"/>
    </source>
</evidence>
<dbReference type="PANTHER" id="PTHR12126:SF11">
    <property type="entry name" value="NADH DEHYDROGENASE [UBIQUINONE] 1 ALPHA SUBCOMPLEX SUBUNIT 9, MITOCHONDRIAL"/>
    <property type="match status" value="1"/>
</dbReference>
<accession>A0ABT0RWR0</accession>
<feature type="domain" description="NAD(P)-binding" evidence="1">
    <location>
        <begin position="14"/>
        <end position="154"/>
    </location>
</feature>
<proteinExistence type="predicted"/>
<dbReference type="Pfam" id="PF13460">
    <property type="entry name" value="NAD_binding_10"/>
    <property type="match status" value="1"/>
</dbReference>
<protein>
    <submittedName>
        <fullName evidence="2">Complex I NDUFA9 subunit family protein</fullName>
    </submittedName>
</protein>
<evidence type="ECO:0000313" key="2">
    <source>
        <dbReference type="EMBL" id="MCL6699256.1"/>
    </source>
</evidence>
<evidence type="ECO:0000313" key="3">
    <source>
        <dbReference type="Proteomes" id="UP001203410"/>
    </source>
</evidence>
<dbReference type="InterPro" id="IPR036291">
    <property type="entry name" value="NAD(P)-bd_dom_sf"/>
</dbReference>
<dbReference type="CDD" id="cd05271">
    <property type="entry name" value="NDUFA9_like_SDR_a"/>
    <property type="match status" value="1"/>
</dbReference>
<reference evidence="2 3" key="1">
    <citation type="submission" date="2022-05" db="EMBL/GenBank/DDBJ databases">
        <authorList>
            <person name="Jo J.-H."/>
            <person name="Im W.-T."/>
        </authorList>
    </citation>
    <scope>NUCLEOTIDE SEQUENCE [LARGE SCALE GENOMIC DNA]</scope>
    <source>
        <strain evidence="2 3">NSE70-1</strain>
    </source>
</reference>
<sequence length="318" mass="33483">MRNPGTPPLITVFGGGGFIGRYVCEALFKAGARIRVAERNPRRAWFLQPLGSIGTFSAVAADLERPATIAAAVEGADAVINLVGIFKGNLDAVHVEGAGKLAAAAKAAGARSFVHISAIGTDPESESGYSRTKALGEQAVRAAFPKATIIRPSVVFGPEDEFTNRFAGLAGYSIFPVFAPKSRFQPVFVRDLGQAIAAAALDPRSHGDKIYELGGPDVLTMHELVGRIAGMAGQSPDLVDMPDFMGSLIASFGFLPGAPLTRDQWIMLQKDNVPSGKQPGFKEFGINPTSMSAVAPEWLSRFRKGGRFAPANQVASAG</sequence>
<comment type="caution">
    <text evidence="2">The sequence shown here is derived from an EMBL/GenBank/DDBJ whole genome shotgun (WGS) entry which is preliminary data.</text>
</comment>
<dbReference type="InterPro" id="IPR051207">
    <property type="entry name" value="ComplexI_NDUFA9_subunit"/>
</dbReference>
<dbReference type="EMBL" id="JAMGBA010000002">
    <property type="protein sequence ID" value="MCL6699256.1"/>
    <property type="molecule type" value="Genomic_DNA"/>
</dbReference>
<name>A0ABT0RWR0_9SPHN</name>
<dbReference type="Proteomes" id="UP001203410">
    <property type="component" value="Unassembled WGS sequence"/>
</dbReference>